<organism evidence="1 2">
    <name type="scientific">Catharanthus roseus</name>
    <name type="common">Madagascar periwinkle</name>
    <name type="synonym">Vinca rosea</name>
    <dbReference type="NCBI Taxonomy" id="4058"/>
    <lineage>
        <taxon>Eukaryota</taxon>
        <taxon>Viridiplantae</taxon>
        <taxon>Streptophyta</taxon>
        <taxon>Embryophyta</taxon>
        <taxon>Tracheophyta</taxon>
        <taxon>Spermatophyta</taxon>
        <taxon>Magnoliopsida</taxon>
        <taxon>eudicotyledons</taxon>
        <taxon>Gunneridae</taxon>
        <taxon>Pentapetalae</taxon>
        <taxon>asterids</taxon>
        <taxon>lamiids</taxon>
        <taxon>Gentianales</taxon>
        <taxon>Apocynaceae</taxon>
        <taxon>Rauvolfioideae</taxon>
        <taxon>Vinceae</taxon>
        <taxon>Catharanthinae</taxon>
        <taxon>Catharanthus</taxon>
    </lineage>
</organism>
<dbReference type="Proteomes" id="UP001060085">
    <property type="component" value="Linkage Group LG01"/>
</dbReference>
<protein>
    <submittedName>
        <fullName evidence="1">Uncharacterized protein</fullName>
    </submittedName>
</protein>
<gene>
    <name evidence="1" type="ORF">M9H77_03756</name>
</gene>
<name>A0ACC0CCM6_CATRO</name>
<proteinExistence type="predicted"/>
<reference evidence="2" key="1">
    <citation type="journal article" date="2023" name="Nat. Plants">
        <title>Single-cell RNA sequencing provides a high-resolution roadmap for understanding the multicellular compartmentation of specialized metabolism.</title>
        <authorList>
            <person name="Sun S."/>
            <person name="Shen X."/>
            <person name="Li Y."/>
            <person name="Li Y."/>
            <person name="Wang S."/>
            <person name="Li R."/>
            <person name="Zhang H."/>
            <person name="Shen G."/>
            <person name="Guo B."/>
            <person name="Wei J."/>
            <person name="Xu J."/>
            <person name="St-Pierre B."/>
            <person name="Chen S."/>
            <person name="Sun C."/>
        </authorList>
    </citation>
    <scope>NUCLEOTIDE SEQUENCE [LARGE SCALE GENOMIC DNA]</scope>
</reference>
<dbReference type="EMBL" id="CM044701">
    <property type="protein sequence ID" value="KAI5682528.1"/>
    <property type="molecule type" value="Genomic_DNA"/>
</dbReference>
<evidence type="ECO:0000313" key="2">
    <source>
        <dbReference type="Proteomes" id="UP001060085"/>
    </source>
</evidence>
<evidence type="ECO:0000313" key="1">
    <source>
        <dbReference type="EMBL" id="KAI5682528.1"/>
    </source>
</evidence>
<sequence>MLKGFNYCSREHPTANSSPALTIASRLLPAPTYRTRSTCVVSCLNSLLHDNLLFDRLFVNVSPSYASMWRGFVENCDFESSFLYASMKIFDGFIPSIKLLYLFHEALLEVFASKLLILPYSFKETSWEHDLAKEQELCYFWNSYGIATLVDKLNAILVYSLLSVEYLGNFHSIVPFNTSISNVACLLWVFEGMDLRMNPFKGRTDGMIRDVQGIVELLQGRATRAMARRIEENTEEKYPYLKR</sequence>
<comment type="caution">
    <text evidence="1">The sequence shown here is derived from an EMBL/GenBank/DDBJ whole genome shotgun (WGS) entry which is preliminary data.</text>
</comment>
<keyword evidence="2" id="KW-1185">Reference proteome</keyword>
<accession>A0ACC0CCM6</accession>